<name>A0AA38H011_TAXCH</name>
<dbReference type="PANTHER" id="PTHR47481:SF7">
    <property type="entry name" value="CCHC-TYPE DOMAIN-CONTAINING PROTEIN"/>
    <property type="match status" value="1"/>
</dbReference>
<dbReference type="Proteomes" id="UP000824469">
    <property type="component" value="Unassembled WGS sequence"/>
</dbReference>
<dbReference type="PANTHER" id="PTHR47481">
    <property type="match status" value="1"/>
</dbReference>
<dbReference type="InterPro" id="IPR036875">
    <property type="entry name" value="Znf_CCHC_sf"/>
</dbReference>
<dbReference type="SUPFAM" id="SSF57756">
    <property type="entry name" value="Retrovirus zinc finger-like domains"/>
    <property type="match status" value="1"/>
</dbReference>
<comment type="caution">
    <text evidence="1">The sequence shown here is derived from an EMBL/GenBank/DDBJ whole genome shotgun (WGS) entry which is preliminary data.</text>
</comment>
<reference evidence="1 2" key="1">
    <citation type="journal article" date="2021" name="Nat. Plants">
        <title>The Taxus genome provides insights into paclitaxel biosynthesis.</title>
        <authorList>
            <person name="Xiong X."/>
            <person name="Gou J."/>
            <person name="Liao Q."/>
            <person name="Li Y."/>
            <person name="Zhou Q."/>
            <person name="Bi G."/>
            <person name="Li C."/>
            <person name="Du R."/>
            <person name="Wang X."/>
            <person name="Sun T."/>
            <person name="Guo L."/>
            <person name="Liang H."/>
            <person name="Lu P."/>
            <person name="Wu Y."/>
            <person name="Zhang Z."/>
            <person name="Ro D.K."/>
            <person name="Shang Y."/>
            <person name="Huang S."/>
            <person name="Yan J."/>
        </authorList>
    </citation>
    <scope>NUCLEOTIDE SEQUENCE [LARGE SCALE GENOMIC DNA]</scope>
    <source>
        <strain evidence="1">Ta-2019</strain>
    </source>
</reference>
<evidence type="ECO:0008006" key="3">
    <source>
        <dbReference type="Google" id="ProtNLM"/>
    </source>
</evidence>
<dbReference type="GO" id="GO:0003676">
    <property type="term" value="F:nucleic acid binding"/>
    <property type="evidence" value="ECO:0007669"/>
    <property type="project" value="InterPro"/>
</dbReference>
<dbReference type="OMA" id="ECHYCHE"/>
<dbReference type="GO" id="GO:0008270">
    <property type="term" value="F:zinc ion binding"/>
    <property type="evidence" value="ECO:0007669"/>
    <property type="project" value="InterPro"/>
</dbReference>
<protein>
    <recommendedName>
        <fullName evidence="3">CCHC-type domain-containing protein</fullName>
    </recommendedName>
</protein>
<dbReference type="EMBL" id="JAHRHJ020000001">
    <property type="protein sequence ID" value="KAH9331603.1"/>
    <property type="molecule type" value="Genomic_DNA"/>
</dbReference>
<dbReference type="Pfam" id="PF14223">
    <property type="entry name" value="Retrotran_gag_2"/>
    <property type="match status" value="1"/>
</dbReference>
<evidence type="ECO:0000313" key="2">
    <source>
        <dbReference type="Proteomes" id="UP000824469"/>
    </source>
</evidence>
<dbReference type="AlphaFoldDB" id="A0AA38H011"/>
<organism evidence="1 2">
    <name type="scientific">Taxus chinensis</name>
    <name type="common">Chinese yew</name>
    <name type="synonym">Taxus wallichiana var. chinensis</name>
    <dbReference type="NCBI Taxonomy" id="29808"/>
    <lineage>
        <taxon>Eukaryota</taxon>
        <taxon>Viridiplantae</taxon>
        <taxon>Streptophyta</taxon>
        <taxon>Embryophyta</taxon>
        <taxon>Tracheophyta</taxon>
        <taxon>Spermatophyta</taxon>
        <taxon>Pinopsida</taxon>
        <taxon>Pinidae</taxon>
        <taxon>Conifers II</taxon>
        <taxon>Cupressales</taxon>
        <taxon>Taxaceae</taxon>
        <taxon>Taxus</taxon>
    </lineage>
</organism>
<keyword evidence="2" id="KW-1185">Reference proteome</keyword>
<dbReference type="Gene3D" id="4.10.60.10">
    <property type="entry name" value="Zinc finger, CCHC-type"/>
    <property type="match status" value="1"/>
</dbReference>
<sequence length="275" mass="31530">MEKLSLVEKFEGRDFHTWRIQMQLTLIEKDLWDVVTPNVTTPTNPTNLAKWNIKDQKALGTITLSLSKAYLHHVDFTKSAKEIWETLNKLFGSEAESAKTTLKQKLYGLKMDESIKMAEHISKFRSLLNQLAGINENVKDDDAKAILLNSLPKKMSHMVFTLSKIKIGLEGVVSTLLDQNEPLEPEEEVLYVHNKASTSSKKGKYNSKHIPTKGKIKCYYCKEVGHVILNCKKRAQDLLDDKIDQKAYIIEEETDWEDYATDEELSCPSDEDYLF</sequence>
<gene>
    <name evidence="1" type="ORF">KI387_003711</name>
</gene>
<proteinExistence type="predicted"/>
<accession>A0AA38H011</accession>
<evidence type="ECO:0000313" key="1">
    <source>
        <dbReference type="EMBL" id="KAH9331603.1"/>
    </source>
</evidence>